<dbReference type="Proteomes" id="UP000030151">
    <property type="component" value="Unassembled WGS sequence"/>
</dbReference>
<evidence type="ECO:0000313" key="1">
    <source>
        <dbReference type="EMBL" id="EXV05287.1"/>
    </source>
</evidence>
<comment type="caution">
    <text evidence="1">The sequence shown here is derived from an EMBL/GenBank/DDBJ whole genome shotgun (WGS) entry which is preliminary data.</text>
</comment>
<sequence>MDAGFRGRWHAPRHCHNKPTRMRILLLQSGRLSPAMPGFGLVQRGTKRGWVRRRVLEHSARSLRSGFRGYNISDTNQGFTVSGLATSNDSAAQGQPRLWFESFELRTIKAESPEPATLPNPR</sequence>
<proteinExistence type="predicted"/>
<dbReference type="AlphaFoldDB" id="A0A0A1V4V8"/>
<name>A0A0A1V4V8_9HYPO</name>
<dbReference type="EMBL" id="JELW01000002">
    <property type="protein sequence ID" value="EXV05287.1"/>
    <property type="molecule type" value="Genomic_DNA"/>
</dbReference>
<protein>
    <submittedName>
        <fullName evidence="1">Uncharacterized protein</fullName>
    </submittedName>
</protein>
<gene>
    <name evidence="1" type="ORF">X797_002975</name>
</gene>
<accession>A0A0A1V4V8</accession>
<organism evidence="1 2">
    <name type="scientific">Metarhizium robertsii</name>
    <dbReference type="NCBI Taxonomy" id="568076"/>
    <lineage>
        <taxon>Eukaryota</taxon>
        <taxon>Fungi</taxon>
        <taxon>Dikarya</taxon>
        <taxon>Ascomycota</taxon>
        <taxon>Pezizomycotina</taxon>
        <taxon>Sordariomycetes</taxon>
        <taxon>Hypocreomycetidae</taxon>
        <taxon>Hypocreales</taxon>
        <taxon>Clavicipitaceae</taxon>
        <taxon>Metarhizium</taxon>
    </lineage>
</organism>
<reference evidence="1 2" key="1">
    <citation type="submission" date="2014-02" db="EMBL/GenBank/DDBJ databases">
        <title>The genome sequence of the entomopathogenic fungus Metarhizium robertsii ARSEF 2575.</title>
        <authorList>
            <person name="Giuliano Garisto Donzelli B."/>
            <person name="Roe B.A."/>
            <person name="Macmil S.L."/>
            <person name="Krasnoff S.B."/>
            <person name="Gibson D.M."/>
        </authorList>
    </citation>
    <scope>NUCLEOTIDE SEQUENCE [LARGE SCALE GENOMIC DNA]</scope>
    <source>
        <strain evidence="1 2">ARSEF 2575</strain>
    </source>
</reference>
<dbReference type="HOGENOM" id="CLU_2027268_0_0_1"/>
<evidence type="ECO:0000313" key="2">
    <source>
        <dbReference type="Proteomes" id="UP000030151"/>
    </source>
</evidence>